<proteinExistence type="predicted"/>
<dbReference type="RefSeq" id="WP_284321698.1">
    <property type="nucleotide sequence ID" value="NZ_BSOB01000025.1"/>
</dbReference>
<protein>
    <submittedName>
        <fullName evidence="1">Uncharacterized protein</fullName>
    </submittedName>
</protein>
<sequence length="159" mass="17499">MKRVDLLKFVTSLFILTFPLLVRGDDALGVINERQEKAFISYLIGGGVDVGLLNGLPDFKQGDLDPLMVVTGRPCILPNRNESLHSVAYAIVLGASQRRMLFQFTLTPAVKKGEAGTSLTQLVRNRSVTQYWVWMAPENPQGMGTVIDFKSLSARGVCD</sequence>
<reference evidence="2" key="1">
    <citation type="journal article" date="2019" name="Int. J. Syst. Evol. Microbiol.">
        <title>The Global Catalogue of Microorganisms (GCM) 10K type strain sequencing project: providing services to taxonomists for standard genome sequencing and annotation.</title>
        <authorList>
            <consortium name="The Broad Institute Genomics Platform"/>
            <consortium name="The Broad Institute Genome Sequencing Center for Infectious Disease"/>
            <person name="Wu L."/>
            <person name="Ma J."/>
        </authorList>
    </citation>
    <scope>NUCLEOTIDE SEQUENCE [LARGE SCALE GENOMIC DNA]</scope>
    <source>
        <strain evidence="2">NBRC 111980</strain>
    </source>
</reference>
<evidence type="ECO:0000313" key="1">
    <source>
        <dbReference type="EMBL" id="GLQ94005.1"/>
    </source>
</evidence>
<name>A0ABQ5XUA4_9GAMM</name>
<evidence type="ECO:0000313" key="2">
    <source>
        <dbReference type="Proteomes" id="UP001156670"/>
    </source>
</evidence>
<organism evidence="1 2">
    <name type="scientific">Dyella acidisoli</name>
    <dbReference type="NCBI Taxonomy" id="1867834"/>
    <lineage>
        <taxon>Bacteria</taxon>
        <taxon>Pseudomonadati</taxon>
        <taxon>Pseudomonadota</taxon>
        <taxon>Gammaproteobacteria</taxon>
        <taxon>Lysobacterales</taxon>
        <taxon>Rhodanobacteraceae</taxon>
        <taxon>Dyella</taxon>
    </lineage>
</organism>
<comment type="caution">
    <text evidence="1">The sequence shown here is derived from an EMBL/GenBank/DDBJ whole genome shotgun (WGS) entry which is preliminary data.</text>
</comment>
<accession>A0ABQ5XUA4</accession>
<dbReference type="EMBL" id="BSOB01000025">
    <property type="protein sequence ID" value="GLQ94005.1"/>
    <property type="molecule type" value="Genomic_DNA"/>
</dbReference>
<gene>
    <name evidence="1" type="ORF">GCM10007901_29560</name>
</gene>
<dbReference type="Proteomes" id="UP001156670">
    <property type="component" value="Unassembled WGS sequence"/>
</dbReference>
<keyword evidence="2" id="KW-1185">Reference proteome</keyword>